<feature type="compositionally biased region" description="Low complexity" evidence="1">
    <location>
        <begin position="323"/>
        <end position="340"/>
    </location>
</feature>
<sequence length="840" mass="91160">MYAEAVQLVCSEAPHLYHRVWRERRELAVASGCTPDQMPCALRVATVATLYGTCEIRRAEVIVLADRHREKTPISEAMRRKLLDLNDLSASLAVDNHNSSEGGKLFVCWITLTDAEEQCVMGQEVYVIDAARAELGPLWEGDVHSRKSSNSPNHHHRNAHPHQQSTLDSPNADIGPLPGMHIDPPSDARISLTLPISGLMVRERTSPSGLTDRSPSFGSRATTENVRRTSIGHSSSRGSQVPKPTAVRVQHQNGLLSSRQGTSPLNAQDNIDLVDMNERVFQVQNNSFVSSSQSARQTPTFTTQHHRDTRVLSLYQRNKRRATTTTTAAPPHEAPLPAASATTTEEWLRSGGTVDVQALAMSTSRAAAGASNQLVEAQGHLSQLSKLCSILDVERQEGSSLETLLSKVAATVHLVEQRLVDVEKLVRRQASMKDAGVECDFTTVSKSTIACQTDTVVFADELQQQQAATLSALIPSGLRRGQQHPSQHPQQQPQQPLLLPQHLQQQPSYQWEPPQQSISLQQDLLPQHPGTPRDSSRNGSPVNGSLYAQQHSSSVASTPLAASIPSRTNGQYNGPAAATTRSPLTGPISIPRLVAVGRASSSSAPLLHNNAYLDEAALTPRGVRPPQHHRRTNFEQPRALADVDLEGFIPRSAPLTAQHQQQHYYRSLHGDAPPSSHRHHHQDDLVSEVPVKDPISAWVHDVTGHLRHTPPDEFNESWRGQETELRIVTEAGTSGHRRGLHHASNDGKGGGHQLGSTSHFWNEANGANNTTSSTTAMSMGVFTAAWGSGGGGGDRRERSPRARDPASRGPTAAGDAGVNGASGGRSGLRDVPTGNMFRRR</sequence>
<reference evidence="3" key="1">
    <citation type="submission" date="2015-09" db="EMBL/GenBank/DDBJ databases">
        <authorList>
            <consortium name="Pathogen Informatics"/>
        </authorList>
    </citation>
    <scope>NUCLEOTIDE SEQUENCE [LARGE SCALE GENOMIC DNA]</scope>
    <source>
        <strain evidence="3">Lake Konstanz</strain>
    </source>
</reference>
<keyword evidence="3" id="KW-1185">Reference proteome</keyword>
<dbReference type="Proteomes" id="UP000051952">
    <property type="component" value="Unassembled WGS sequence"/>
</dbReference>
<gene>
    <name evidence="2" type="ORF">BSAL_12680</name>
</gene>
<feature type="compositionally biased region" description="Polar residues" evidence="1">
    <location>
        <begin position="537"/>
        <end position="557"/>
    </location>
</feature>
<feature type="region of interest" description="Disordered" evidence="1">
    <location>
        <begin position="656"/>
        <end position="683"/>
    </location>
</feature>
<feature type="region of interest" description="Disordered" evidence="1">
    <location>
        <begin position="320"/>
        <end position="340"/>
    </location>
</feature>
<feature type="region of interest" description="Disordered" evidence="1">
    <location>
        <begin position="733"/>
        <end position="840"/>
    </location>
</feature>
<organism evidence="2 3">
    <name type="scientific">Bodo saltans</name>
    <name type="common">Flagellated protozoan</name>
    <dbReference type="NCBI Taxonomy" id="75058"/>
    <lineage>
        <taxon>Eukaryota</taxon>
        <taxon>Discoba</taxon>
        <taxon>Euglenozoa</taxon>
        <taxon>Kinetoplastea</taxon>
        <taxon>Metakinetoplastina</taxon>
        <taxon>Eubodonida</taxon>
        <taxon>Bodonidae</taxon>
        <taxon>Bodo</taxon>
    </lineage>
</organism>
<dbReference type="EMBL" id="CYKH01001599">
    <property type="protein sequence ID" value="CUG87918.1"/>
    <property type="molecule type" value="Genomic_DNA"/>
</dbReference>
<feature type="region of interest" description="Disordered" evidence="1">
    <location>
        <begin position="142"/>
        <end position="188"/>
    </location>
</feature>
<evidence type="ECO:0000256" key="1">
    <source>
        <dbReference type="SAM" id="MobiDB-lite"/>
    </source>
</evidence>
<name>A0A0S4J938_BODSA</name>
<evidence type="ECO:0000313" key="3">
    <source>
        <dbReference type="Proteomes" id="UP000051952"/>
    </source>
</evidence>
<feature type="compositionally biased region" description="Basic and acidic residues" evidence="1">
    <location>
        <begin position="793"/>
        <end position="806"/>
    </location>
</feature>
<feature type="compositionally biased region" description="Polar residues" evidence="1">
    <location>
        <begin position="206"/>
        <end position="224"/>
    </location>
</feature>
<protein>
    <submittedName>
        <fullName evidence="2">Uncharacterized protein</fullName>
    </submittedName>
</protein>
<proteinExistence type="predicted"/>
<feature type="region of interest" description="Disordered" evidence="1">
    <location>
        <begin position="203"/>
        <end position="245"/>
    </location>
</feature>
<feature type="region of interest" description="Disordered" evidence="1">
    <location>
        <begin position="524"/>
        <end position="584"/>
    </location>
</feature>
<evidence type="ECO:0000313" key="2">
    <source>
        <dbReference type="EMBL" id="CUG87918.1"/>
    </source>
</evidence>
<dbReference type="VEuPathDB" id="TriTrypDB:BSAL_12680"/>
<accession>A0A0S4J938</accession>
<dbReference type="AlphaFoldDB" id="A0A0S4J938"/>
<feature type="compositionally biased region" description="Low complexity" evidence="1">
    <location>
        <begin position="764"/>
        <end position="780"/>
    </location>
</feature>